<dbReference type="PANTHER" id="PTHR13789">
    <property type="entry name" value="MONOOXYGENASE"/>
    <property type="match status" value="1"/>
</dbReference>
<evidence type="ECO:0000259" key="7">
    <source>
        <dbReference type="Pfam" id="PF01494"/>
    </source>
</evidence>
<keyword evidence="6" id="KW-0812">Transmembrane</keyword>
<feature type="transmembrane region" description="Helical" evidence="6">
    <location>
        <begin position="399"/>
        <end position="418"/>
    </location>
</feature>
<evidence type="ECO:0000256" key="2">
    <source>
        <dbReference type="ARBA" id="ARBA00022630"/>
    </source>
</evidence>
<comment type="caution">
    <text evidence="8">The sequence shown here is derived from an EMBL/GenBank/DDBJ whole genome shotgun (WGS) entry which is preliminary data.</text>
</comment>
<feature type="domain" description="FAD-binding" evidence="7">
    <location>
        <begin position="7"/>
        <end position="357"/>
    </location>
</feature>
<dbReference type="PANTHER" id="PTHR13789:SF309">
    <property type="entry name" value="PUTATIVE (AFU_ORTHOLOGUE AFUA_6G14510)-RELATED"/>
    <property type="match status" value="1"/>
</dbReference>
<keyword evidence="6" id="KW-1133">Transmembrane helix</keyword>
<dbReference type="Gene3D" id="3.50.50.60">
    <property type="entry name" value="FAD/NAD(P)-binding domain"/>
    <property type="match status" value="1"/>
</dbReference>
<evidence type="ECO:0000256" key="1">
    <source>
        <dbReference type="ARBA" id="ARBA00007992"/>
    </source>
</evidence>
<dbReference type="STRING" id="1284197.S8C392"/>
<dbReference type="HOGENOM" id="CLU_009665_19_5_1"/>
<dbReference type="InterPro" id="IPR002938">
    <property type="entry name" value="FAD-bd"/>
</dbReference>
<evidence type="ECO:0000313" key="9">
    <source>
        <dbReference type="Proteomes" id="UP000015100"/>
    </source>
</evidence>
<dbReference type="EMBL" id="AQGS01000129">
    <property type="protein sequence ID" value="EPS42152.1"/>
    <property type="molecule type" value="Genomic_DNA"/>
</dbReference>
<proteinExistence type="inferred from homology"/>
<evidence type="ECO:0000256" key="6">
    <source>
        <dbReference type="SAM" id="Phobius"/>
    </source>
</evidence>
<name>S8C392_DACHA</name>
<dbReference type="GO" id="GO:0071949">
    <property type="term" value="F:FAD binding"/>
    <property type="evidence" value="ECO:0007669"/>
    <property type="project" value="InterPro"/>
</dbReference>
<reference evidence="9" key="2">
    <citation type="submission" date="2013-04" db="EMBL/GenBank/DDBJ databases">
        <title>Genomic mechanisms accounting for the adaptation to parasitism in nematode-trapping fungi.</title>
        <authorList>
            <person name="Ahren D.G."/>
        </authorList>
    </citation>
    <scope>NUCLEOTIDE SEQUENCE [LARGE SCALE GENOMIC DNA]</scope>
    <source>
        <strain evidence="9">CBS 200.50</strain>
    </source>
</reference>
<comment type="similarity">
    <text evidence="1">Belongs to the paxM FAD-dependent monooxygenase family.</text>
</comment>
<dbReference type="OMA" id="HGYNAED"/>
<keyword evidence="9" id="KW-1185">Reference proteome</keyword>
<dbReference type="eggNOG" id="KOG2614">
    <property type="taxonomic scope" value="Eukaryota"/>
</dbReference>
<dbReference type="Pfam" id="PF01494">
    <property type="entry name" value="FAD_binding_3"/>
    <property type="match status" value="1"/>
</dbReference>
<reference evidence="8 9" key="1">
    <citation type="journal article" date="2013" name="PLoS Genet.">
        <title>Genomic mechanisms accounting for the adaptation to parasitism in nematode-trapping fungi.</title>
        <authorList>
            <person name="Meerupati T."/>
            <person name="Andersson K.M."/>
            <person name="Friman E."/>
            <person name="Kumar D."/>
            <person name="Tunlid A."/>
            <person name="Ahren D."/>
        </authorList>
    </citation>
    <scope>NUCLEOTIDE SEQUENCE [LARGE SCALE GENOMIC DNA]</scope>
    <source>
        <strain evidence="8 9">CBS 200.50</strain>
    </source>
</reference>
<keyword evidence="6" id="KW-0472">Membrane</keyword>
<dbReference type="Proteomes" id="UP000015100">
    <property type="component" value="Unassembled WGS sequence"/>
</dbReference>
<dbReference type="GO" id="GO:0004497">
    <property type="term" value="F:monooxygenase activity"/>
    <property type="evidence" value="ECO:0007669"/>
    <property type="project" value="UniProtKB-KW"/>
</dbReference>
<gene>
    <name evidence="8" type="ORF">H072_3903</name>
</gene>
<dbReference type="AlphaFoldDB" id="S8C392"/>
<keyword evidence="5" id="KW-0503">Monooxygenase</keyword>
<dbReference type="PRINTS" id="PR00420">
    <property type="entry name" value="RNGMNOXGNASE"/>
</dbReference>
<evidence type="ECO:0000313" key="8">
    <source>
        <dbReference type="EMBL" id="EPS42152.1"/>
    </source>
</evidence>
<keyword evidence="4" id="KW-0560">Oxidoreductase</keyword>
<dbReference type="InterPro" id="IPR036188">
    <property type="entry name" value="FAD/NAD-bd_sf"/>
</dbReference>
<dbReference type="SUPFAM" id="SSF51905">
    <property type="entry name" value="FAD/NAD(P)-binding domain"/>
    <property type="match status" value="1"/>
</dbReference>
<protein>
    <recommendedName>
        <fullName evidence="7">FAD-binding domain-containing protein</fullName>
    </recommendedName>
</protein>
<dbReference type="OrthoDB" id="16820at2759"/>
<evidence type="ECO:0000256" key="5">
    <source>
        <dbReference type="ARBA" id="ARBA00023033"/>
    </source>
</evidence>
<evidence type="ECO:0000256" key="3">
    <source>
        <dbReference type="ARBA" id="ARBA00022827"/>
    </source>
</evidence>
<feature type="transmembrane region" description="Helical" evidence="6">
    <location>
        <begin position="6"/>
        <end position="28"/>
    </location>
</feature>
<dbReference type="InterPro" id="IPR050493">
    <property type="entry name" value="FAD-dep_Monooxygenase_BioMet"/>
</dbReference>
<organism evidence="8 9">
    <name type="scientific">Dactylellina haptotyla (strain CBS 200.50)</name>
    <name type="common">Nematode-trapping fungus</name>
    <name type="synonym">Monacrosporium haptotylum</name>
    <dbReference type="NCBI Taxonomy" id="1284197"/>
    <lineage>
        <taxon>Eukaryota</taxon>
        <taxon>Fungi</taxon>
        <taxon>Dikarya</taxon>
        <taxon>Ascomycota</taxon>
        <taxon>Pezizomycotina</taxon>
        <taxon>Orbiliomycetes</taxon>
        <taxon>Orbiliales</taxon>
        <taxon>Orbiliaceae</taxon>
        <taxon>Dactylellina</taxon>
    </lineage>
</organism>
<keyword evidence="3" id="KW-0274">FAD</keyword>
<keyword evidence="2" id="KW-0285">Flavoprotein</keyword>
<evidence type="ECO:0000256" key="4">
    <source>
        <dbReference type="ARBA" id="ARBA00023002"/>
    </source>
</evidence>
<sequence length="446" mass="49590">MASSPTILVIGGGLSGLSLSLFLTRFLPQATIKIYEARPASQPSTSGTINMTPNALRVLDHIGIYQSLIPDGYNFDTISMMNHRFDTLATIPMAGAADFGYQALRIERSFIHLALLAKVKEQSQIEVIYGSKCSSVSESDSGVTVTFENGTTSTGDLLIACDGIHSTVRKSFMANPEDHDPKYMQQVSIGGFISTSEIEKYNTKNATYPMMMFGPESETGANFMIWPYTRAGDEVTFFTTISKPDEEEDWKSYAGDGLKLKELLTSVFGGDDSPWNEMVRKTVELSDPERYRFWAFYLHNLPDKFYSEKARIIIIGDAAHAMPPSGGQGGAMAFEDAESLAYALSYAYGTSKLEKLDKPQGLEIVQKWSEHRIARIKTIQELNKRMSDMRKGNSGSTSGMMFTFKVWVIWILGLLGVLGRTRRVINDYNAKQEMINLFGEDVAKLE</sequence>
<accession>S8C392</accession>